<sequence length="191" mass="22629">MDTIKNKYYFTALDNFPYNMEECIEALQYALSYDSCDVDALCLMGRVYSELLTDYETAKLYFQEAINCDVTNLNTPKFYIKCLLDNEDFAEAEKLINYSLNIKGIDKTRILLHKSLFFEIQLDYENALIPLKEAIHFSYDKEMLDYLKQRQKFIKSKMPKIDKEKKSKKVVLKAKRNRFSLHTIFGRKKTN</sequence>
<dbReference type="Proteomes" id="UP000198931">
    <property type="component" value="Unassembled WGS sequence"/>
</dbReference>
<name>A0A1I3I0W0_9FLAO</name>
<dbReference type="STRING" id="1125876.SAMN05443292_2498"/>
<gene>
    <name evidence="1" type="ORF">SAMN05443292_2498</name>
</gene>
<evidence type="ECO:0000313" key="1">
    <source>
        <dbReference type="EMBL" id="SFI41473.1"/>
    </source>
</evidence>
<proteinExistence type="predicted"/>
<dbReference type="InterPro" id="IPR011990">
    <property type="entry name" value="TPR-like_helical_dom_sf"/>
</dbReference>
<dbReference type="Gene3D" id="1.25.40.10">
    <property type="entry name" value="Tetratricopeptide repeat domain"/>
    <property type="match status" value="1"/>
</dbReference>
<dbReference type="SUPFAM" id="SSF48452">
    <property type="entry name" value="TPR-like"/>
    <property type="match status" value="1"/>
</dbReference>
<accession>A0A1I3I0W0</accession>
<evidence type="ECO:0008006" key="3">
    <source>
        <dbReference type="Google" id="ProtNLM"/>
    </source>
</evidence>
<dbReference type="RefSeq" id="WP_233741956.1">
    <property type="nucleotide sequence ID" value="NZ_FOQT01000004.1"/>
</dbReference>
<keyword evidence="2" id="KW-1185">Reference proteome</keyword>
<evidence type="ECO:0000313" key="2">
    <source>
        <dbReference type="Proteomes" id="UP000198931"/>
    </source>
</evidence>
<organism evidence="1 2">
    <name type="scientific">Halpernia frigidisoli</name>
    <dbReference type="NCBI Taxonomy" id="1125876"/>
    <lineage>
        <taxon>Bacteria</taxon>
        <taxon>Pseudomonadati</taxon>
        <taxon>Bacteroidota</taxon>
        <taxon>Flavobacteriia</taxon>
        <taxon>Flavobacteriales</taxon>
        <taxon>Weeksellaceae</taxon>
        <taxon>Chryseobacterium group</taxon>
        <taxon>Halpernia</taxon>
    </lineage>
</organism>
<protein>
    <recommendedName>
        <fullName evidence="3">Tetratricopeptide repeat protein</fullName>
    </recommendedName>
</protein>
<reference evidence="1 2" key="1">
    <citation type="submission" date="2016-10" db="EMBL/GenBank/DDBJ databases">
        <authorList>
            <person name="de Groot N.N."/>
        </authorList>
    </citation>
    <scope>NUCLEOTIDE SEQUENCE [LARGE SCALE GENOMIC DNA]</scope>
    <source>
        <strain evidence="1 2">DSM 26000</strain>
    </source>
</reference>
<dbReference type="AlphaFoldDB" id="A0A1I3I0W0"/>
<dbReference type="EMBL" id="FOQT01000004">
    <property type="protein sequence ID" value="SFI41473.1"/>
    <property type="molecule type" value="Genomic_DNA"/>
</dbReference>